<comment type="caution">
    <text evidence="2">The sequence shown here is derived from an EMBL/GenBank/DDBJ whole genome shotgun (WGS) entry which is preliminary data.</text>
</comment>
<dbReference type="InterPro" id="IPR000182">
    <property type="entry name" value="GNAT_dom"/>
</dbReference>
<dbReference type="InterPro" id="IPR016181">
    <property type="entry name" value="Acyl_CoA_acyltransferase"/>
</dbReference>
<evidence type="ECO:0000259" key="1">
    <source>
        <dbReference type="PROSITE" id="PS51186"/>
    </source>
</evidence>
<accession>A0ABP9TPT4</accession>
<proteinExistence type="predicted"/>
<dbReference type="RefSeq" id="WP_210100378.1">
    <property type="nucleotide sequence ID" value="NZ_BAABLK010000087.1"/>
</dbReference>
<gene>
    <name evidence="2" type="ORF">GCM10025778_32500</name>
</gene>
<protein>
    <recommendedName>
        <fullName evidence="1">N-acetyltransferase domain-containing protein</fullName>
    </recommendedName>
</protein>
<feature type="domain" description="N-acetyltransferase" evidence="1">
    <location>
        <begin position="23"/>
        <end position="162"/>
    </location>
</feature>
<dbReference type="PROSITE" id="PS51186">
    <property type="entry name" value="GNAT"/>
    <property type="match status" value="1"/>
</dbReference>
<keyword evidence="3" id="KW-1185">Reference proteome</keyword>
<dbReference type="EMBL" id="BAABLK010000087">
    <property type="protein sequence ID" value="GAA5228711.1"/>
    <property type="molecule type" value="Genomic_DNA"/>
</dbReference>
<evidence type="ECO:0000313" key="3">
    <source>
        <dbReference type="Proteomes" id="UP001501257"/>
    </source>
</evidence>
<dbReference type="SUPFAM" id="SSF55729">
    <property type="entry name" value="Acyl-CoA N-acyltransferases (Nat)"/>
    <property type="match status" value="1"/>
</dbReference>
<reference evidence="3" key="1">
    <citation type="journal article" date="2019" name="Int. J. Syst. Evol. Microbiol.">
        <title>The Global Catalogue of Microorganisms (GCM) 10K type strain sequencing project: providing services to taxonomists for standard genome sequencing and annotation.</title>
        <authorList>
            <consortium name="The Broad Institute Genomics Platform"/>
            <consortium name="The Broad Institute Genome Sequencing Center for Infectious Disease"/>
            <person name="Wu L."/>
            <person name="Ma J."/>
        </authorList>
    </citation>
    <scope>NUCLEOTIDE SEQUENCE [LARGE SCALE GENOMIC DNA]</scope>
    <source>
        <strain evidence="3">JCM 18952</strain>
    </source>
</reference>
<evidence type="ECO:0000313" key="2">
    <source>
        <dbReference type="EMBL" id="GAA5228711.1"/>
    </source>
</evidence>
<name>A0ABP9TPT4_9MICC</name>
<dbReference type="Proteomes" id="UP001501257">
    <property type="component" value="Unassembled WGS sequence"/>
</dbReference>
<organism evidence="2 3">
    <name type="scientific">Paeniglutamicibacter antarcticus</name>
    <dbReference type="NCBI Taxonomy" id="494023"/>
    <lineage>
        <taxon>Bacteria</taxon>
        <taxon>Bacillati</taxon>
        <taxon>Actinomycetota</taxon>
        <taxon>Actinomycetes</taxon>
        <taxon>Micrococcales</taxon>
        <taxon>Micrococcaceae</taxon>
        <taxon>Paeniglutamicibacter</taxon>
    </lineage>
</organism>
<dbReference type="Gene3D" id="3.40.630.30">
    <property type="match status" value="1"/>
</dbReference>
<dbReference type="CDD" id="cd04301">
    <property type="entry name" value="NAT_SF"/>
    <property type="match status" value="1"/>
</dbReference>
<dbReference type="Pfam" id="PF13673">
    <property type="entry name" value="Acetyltransf_10"/>
    <property type="match status" value="1"/>
</dbReference>
<sequence>MAVSNDAEQQQLGFLIGSTNQVLHVADVLGNHRWSLLFSGLTALSVRPRVLLDFVKTRASPYLKRTFGRRAAPTQLRPTESATAVIISLVVLPMFRGGGIGELLVEEFLERAREARSSKAELVTTAGPSGAGDFYDKIGWDRVEEHSSKDGTHIHTYRHDLD</sequence>